<evidence type="ECO:0000313" key="3">
    <source>
        <dbReference type="Proteomes" id="UP001500751"/>
    </source>
</evidence>
<evidence type="ECO:0000313" key="2">
    <source>
        <dbReference type="EMBL" id="GAA2017266.1"/>
    </source>
</evidence>
<sequence>MDTVPVVSEAGAAEEDPESPESSEAAAYAATTITSEATIQTAAAVAAAAEKALRINGELQAVRLRSGSVAEVGRAAGRHPTSHVPGEVVGEQRVLDHEKTPSGSPDIPAVSVSPLAGSMSRNEPVSRSEA</sequence>
<proteinExistence type="predicted"/>
<protein>
    <submittedName>
        <fullName evidence="2">Uncharacterized protein</fullName>
    </submittedName>
</protein>
<keyword evidence="3" id="KW-1185">Reference proteome</keyword>
<feature type="region of interest" description="Disordered" evidence="1">
    <location>
        <begin position="1"/>
        <end position="26"/>
    </location>
</feature>
<dbReference type="Proteomes" id="UP001500751">
    <property type="component" value="Unassembled WGS sequence"/>
</dbReference>
<reference evidence="2 3" key="1">
    <citation type="journal article" date="2019" name="Int. J. Syst. Evol. Microbiol.">
        <title>The Global Catalogue of Microorganisms (GCM) 10K type strain sequencing project: providing services to taxonomists for standard genome sequencing and annotation.</title>
        <authorList>
            <consortium name="The Broad Institute Genomics Platform"/>
            <consortium name="The Broad Institute Genome Sequencing Center for Infectious Disease"/>
            <person name="Wu L."/>
            <person name="Ma J."/>
        </authorList>
    </citation>
    <scope>NUCLEOTIDE SEQUENCE [LARGE SCALE GENOMIC DNA]</scope>
    <source>
        <strain evidence="2 3">JCM 16014</strain>
    </source>
</reference>
<evidence type="ECO:0000256" key="1">
    <source>
        <dbReference type="SAM" id="MobiDB-lite"/>
    </source>
</evidence>
<accession>A0ABN2TRK7</accession>
<dbReference type="EMBL" id="BAAAQN010000005">
    <property type="protein sequence ID" value="GAA2017266.1"/>
    <property type="molecule type" value="Genomic_DNA"/>
</dbReference>
<gene>
    <name evidence="2" type="ORF">GCM10009839_11300</name>
</gene>
<name>A0ABN2TRK7_9ACTN</name>
<feature type="compositionally biased region" description="Acidic residues" evidence="1">
    <location>
        <begin position="12"/>
        <end position="21"/>
    </location>
</feature>
<organism evidence="2 3">
    <name type="scientific">Catenulispora yoronensis</name>
    <dbReference type="NCBI Taxonomy" id="450799"/>
    <lineage>
        <taxon>Bacteria</taxon>
        <taxon>Bacillati</taxon>
        <taxon>Actinomycetota</taxon>
        <taxon>Actinomycetes</taxon>
        <taxon>Catenulisporales</taxon>
        <taxon>Catenulisporaceae</taxon>
        <taxon>Catenulispora</taxon>
    </lineage>
</organism>
<comment type="caution">
    <text evidence="2">The sequence shown here is derived from an EMBL/GenBank/DDBJ whole genome shotgun (WGS) entry which is preliminary data.</text>
</comment>
<feature type="region of interest" description="Disordered" evidence="1">
    <location>
        <begin position="94"/>
        <end position="130"/>
    </location>
</feature>